<dbReference type="Gene3D" id="2.10.50.10">
    <property type="entry name" value="Tumor Necrosis Factor Receptor, subunit A, domain 2"/>
    <property type="match status" value="1"/>
</dbReference>
<dbReference type="OrthoDB" id="439917at2759"/>
<protein>
    <recommendedName>
        <fullName evidence="1">Tyrosine-protein kinase ephrin type A/B receptor-like domain-containing protein</fullName>
    </recommendedName>
</protein>
<dbReference type="Proteomes" id="UP000703269">
    <property type="component" value="Unassembled WGS sequence"/>
</dbReference>
<dbReference type="Pfam" id="PF07699">
    <property type="entry name" value="Ephrin_rec_like"/>
    <property type="match status" value="1"/>
</dbReference>
<evidence type="ECO:0000259" key="1">
    <source>
        <dbReference type="Pfam" id="PF07699"/>
    </source>
</evidence>
<gene>
    <name evidence="2" type="ORF">PsYK624_139740</name>
</gene>
<dbReference type="InterPro" id="IPR009030">
    <property type="entry name" value="Growth_fac_rcpt_cys_sf"/>
</dbReference>
<dbReference type="SMART" id="SM01411">
    <property type="entry name" value="Ephrin_rec_like"/>
    <property type="match status" value="1"/>
</dbReference>
<name>A0A9P3LJU0_9APHY</name>
<feature type="domain" description="Tyrosine-protein kinase ephrin type A/B receptor-like" evidence="1">
    <location>
        <begin position="92"/>
        <end position="137"/>
    </location>
</feature>
<sequence>MSRCHRIGCSSLAVIVGLHRQSWLARSSLSDPRSKLVTLQSAGASRPHCSGTGEGVIAALAERPSRGPRGSERVCIKSAQTTTIPQVSCPAGQYGSSGACHPCPPGTYQPNAGSTSCIATDPNFYAPAPGETMESPCPSGTCSPGLAAICTAC</sequence>
<proteinExistence type="predicted"/>
<dbReference type="AlphaFoldDB" id="A0A9P3LJU0"/>
<dbReference type="InterPro" id="IPR011641">
    <property type="entry name" value="Tyr-kin_ephrin_A/B_rcpt-like"/>
</dbReference>
<comment type="caution">
    <text evidence="2">The sequence shown here is derived from an EMBL/GenBank/DDBJ whole genome shotgun (WGS) entry which is preliminary data.</text>
</comment>
<evidence type="ECO:0000313" key="3">
    <source>
        <dbReference type="Proteomes" id="UP000703269"/>
    </source>
</evidence>
<dbReference type="EMBL" id="BPQB01000076">
    <property type="protein sequence ID" value="GJE97753.1"/>
    <property type="molecule type" value="Genomic_DNA"/>
</dbReference>
<reference evidence="2 3" key="1">
    <citation type="submission" date="2021-08" db="EMBL/GenBank/DDBJ databases">
        <title>Draft Genome Sequence of Phanerochaete sordida strain YK-624.</title>
        <authorList>
            <person name="Mori T."/>
            <person name="Dohra H."/>
            <person name="Suzuki T."/>
            <person name="Kawagishi H."/>
            <person name="Hirai H."/>
        </authorList>
    </citation>
    <scope>NUCLEOTIDE SEQUENCE [LARGE SCALE GENOMIC DNA]</scope>
    <source>
        <strain evidence="2 3">YK-624</strain>
    </source>
</reference>
<evidence type="ECO:0000313" key="2">
    <source>
        <dbReference type="EMBL" id="GJE97753.1"/>
    </source>
</evidence>
<keyword evidence="3" id="KW-1185">Reference proteome</keyword>
<organism evidence="2 3">
    <name type="scientific">Phanerochaete sordida</name>
    <dbReference type="NCBI Taxonomy" id="48140"/>
    <lineage>
        <taxon>Eukaryota</taxon>
        <taxon>Fungi</taxon>
        <taxon>Dikarya</taxon>
        <taxon>Basidiomycota</taxon>
        <taxon>Agaricomycotina</taxon>
        <taxon>Agaricomycetes</taxon>
        <taxon>Polyporales</taxon>
        <taxon>Phanerochaetaceae</taxon>
        <taxon>Phanerochaete</taxon>
    </lineage>
</organism>
<dbReference type="SUPFAM" id="SSF57184">
    <property type="entry name" value="Growth factor receptor domain"/>
    <property type="match status" value="1"/>
</dbReference>
<accession>A0A9P3LJU0</accession>